<dbReference type="PANTHER" id="PTHR43742:SF2">
    <property type="entry name" value="ASSIMILATORY NITRATE REDUCTASE CATALYTIC SUBUNIT"/>
    <property type="match status" value="1"/>
</dbReference>
<name>A0A178J6K5_9VIBR</name>
<dbReference type="Proteomes" id="UP000094761">
    <property type="component" value="Unassembled WGS sequence"/>
</dbReference>
<dbReference type="PANTHER" id="PTHR43742">
    <property type="entry name" value="TRIMETHYLAMINE-N-OXIDE REDUCTASE"/>
    <property type="match status" value="1"/>
</dbReference>
<dbReference type="Gene3D" id="2.40.40.20">
    <property type="match status" value="1"/>
</dbReference>
<dbReference type="Pfam" id="PF01568">
    <property type="entry name" value="Molydop_binding"/>
    <property type="match status" value="1"/>
</dbReference>
<protein>
    <recommendedName>
        <fullName evidence="1">Molybdopterin dinucleotide-binding domain-containing protein</fullName>
    </recommendedName>
</protein>
<dbReference type="GO" id="GO:0016491">
    <property type="term" value="F:oxidoreductase activity"/>
    <property type="evidence" value="ECO:0007669"/>
    <property type="project" value="InterPro"/>
</dbReference>
<organism evidence="2 3">
    <name type="scientific">Vibrio europaeus</name>
    <dbReference type="NCBI Taxonomy" id="300876"/>
    <lineage>
        <taxon>Bacteria</taxon>
        <taxon>Pseudomonadati</taxon>
        <taxon>Pseudomonadota</taxon>
        <taxon>Gammaproteobacteria</taxon>
        <taxon>Vibrionales</taxon>
        <taxon>Vibrionaceae</taxon>
        <taxon>Vibrio</taxon>
        <taxon>Vibrio oreintalis group</taxon>
    </lineage>
</organism>
<dbReference type="SUPFAM" id="SSF50692">
    <property type="entry name" value="ADC-like"/>
    <property type="match status" value="1"/>
</dbReference>
<evidence type="ECO:0000259" key="1">
    <source>
        <dbReference type="Pfam" id="PF01568"/>
    </source>
</evidence>
<reference evidence="2 3" key="1">
    <citation type="submission" date="2016-03" db="EMBL/GenBank/DDBJ databases">
        <title>Draft genome sequence of the Vibrio tubiashii subs. europaeus.</title>
        <authorList>
            <person name="Spinard E."/>
            <person name="Dubert J."/>
            <person name="Nelson D.R."/>
            <person name="Barja J.L."/>
        </authorList>
    </citation>
    <scope>NUCLEOTIDE SEQUENCE [LARGE SCALE GENOMIC DNA]</scope>
    <source>
        <strain evidence="3">PP-638</strain>
    </source>
</reference>
<dbReference type="AlphaFoldDB" id="A0A178J6K5"/>
<dbReference type="GO" id="GO:0043546">
    <property type="term" value="F:molybdopterin cofactor binding"/>
    <property type="evidence" value="ECO:0007669"/>
    <property type="project" value="InterPro"/>
</dbReference>
<sequence>MLTTGRVLEQFHTGTMTRKTKGLDKLAGPRAMISVQDAEALGISNGQRLKVSTRRGEIEIDAFVTKRIQKGVIFIPFHFVESPVNRLTTTATDPHAKIPEFKVAAVRVEALDTAESHA</sequence>
<proteinExistence type="predicted"/>
<dbReference type="EMBL" id="LUAX01000007">
    <property type="protein sequence ID" value="OAM97864.1"/>
    <property type="molecule type" value="Genomic_DNA"/>
</dbReference>
<dbReference type="InterPro" id="IPR050612">
    <property type="entry name" value="Prok_Mopterin_Oxidored"/>
</dbReference>
<dbReference type="InterPro" id="IPR009010">
    <property type="entry name" value="Asp_de-COase-like_dom_sf"/>
</dbReference>
<evidence type="ECO:0000313" key="3">
    <source>
        <dbReference type="Proteomes" id="UP000094761"/>
    </source>
</evidence>
<comment type="caution">
    <text evidence="2">The sequence shown here is derived from an EMBL/GenBank/DDBJ whole genome shotgun (WGS) entry which is preliminary data.</text>
</comment>
<gene>
    <name evidence="2" type="ORF">AZ468_20250</name>
</gene>
<evidence type="ECO:0000313" key="2">
    <source>
        <dbReference type="EMBL" id="OAM97864.1"/>
    </source>
</evidence>
<feature type="domain" description="Molybdopterin dinucleotide-binding" evidence="1">
    <location>
        <begin position="2"/>
        <end position="104"/>
    </location>
</feature>
<dbReference type="InterPro" id="IPR006657">
    <property type="entry name" value="MoPterin_dinucl-bd_dom"/>
</dbReference>
<accession>A0A178J6K5</accession>